<keyword evidence="7" id="KW-0325">Glycoprotein</keyword>
<evidence type="ECO:0000313" key="10">
    <source>
        <dbReference type="Ensembl" id="ENSPNYP00000015702.1"/>
    </source>
</evidence>
<dbReference type="GeneTree" id="ENSGT00950000182968"/>
<dbReference type="AlphaFoldDB" id="A0A3B4FYM4"/>
<keyword evidence="3" id="KW-0732">Signal</keyword>
<dbReference type="GO" id="GO:0005886">
    <property type="term" value="C:plasma membrane"/>
    <property type="evidence" value="ECO:0007669"/>
    <property type="project" value="UniProtKB-SubCell"/>
</dbReference>
<dbReference type="GO" id="GO:0002376">
    <property type="term" value="P:immune system process"/>
    <property type="evidence" value="ECO:0007669"/>
    <property type="project" value="UniProtKB-KW"/>
</dbReference>
<keyword evidence="5 8" id="KW-0472">Membrane</keyword>
<dbReference type="Ensembl" id="ENSPNYT00000016103.1">
    <property type="protein sequence ID" value="ENSPNYP00000015702.1"/>
    <property type="gene ID" value="ENSPNYG00000011891.1"/>
</dbReference>
<evidence type="ECO:0000256" key="3">
    <source>
        <dbReference type="ARBA" id="ARBA00022729"/>
    </source>
</evidence>
<evidence type="ECO:0000256" key="6">
    <source>
        <dbReference type="ARBA" id="ARBA00023157"/>
    </source>
</evidence>
<evidence type="ECO:0000256" key="4">
    <source>
        <dbReference type="ARBA" id="ARBA00022859"/>
    </source>
</evidence>
<dbReference type="PANTHER" id="PTHR19433:SF133">
    <property type="entry name" value="IMMUNE-TYPE RECEPTOR 5 PRECURSOR-RELATED"/>
    <property type="match status" value="1"/>
</dbReference>
<proteinExistence type="predicted"/>
<evidence type="ECO:0000259" key="9">
    <source>
        <dbReference type="SMART" id="SM00409"/>
    </source>
</evidence>
<dbReference type="InterPro" id="IPR013783">
    <property type="entry name" value="Ig-like_fold"/>
</dbReference>
<keyword evidence="4" id="KW-0391">Immunity</keyword>
<dbReference type="Gene3D" id="2.60.40.10">
    <property type="entry name" value="Immunoglobulins"/>
    <property type="match status" value="2"/>
</dbReference>
<sequence>NDVILYCSEEQIFETKTAHVGANIKLTCPRRSMGTLFWIKLVSGNFPKIFGRSFSSQRVDQRIRTATEDGIFDLYITKVQESDTGVYFCVKTLSRDLIFLKGTFLKVEGPEAAFTTALPSDPVHLAHTVTLQCSILRDFQNKSCPTDKKMFCLSAKSHQSHLDLNYSCVNGEDEYEKNPEELSAKACFYSYFRNFSSFDSQKYYCAVATCVESKSKRDNIFFYLFISTLAISVIVVAFLVYSIKKLKKNSHVYSNGKQNYTHCTSICQTIFGKS</sequence>
<keyword evidence="2" id="KW-1003">Cell membrane</keyword>
<feature type="transmembrane region" description="Helical" evidence="8">
    <location>
        <begin position="220"/>
        <end position="241"/>
    </location>
</feature>
<reference evidence="10" key="1">
    <citation type="submission" date="2023-09" db="UniProtKB">
        <authorList>
            <consortium name="Ensembl"/>
        </authorList>
    </citation>
    <scope>IDENTIFICATION</scope>
</reference>
<name>A0A3B4FYM4_9CICH</name>
<dbReference type="InterPro" id="IPR003599">
    <property type="entry name" value="Ig_sub"/>
</dbReference>
<dbReference type="GO" id="GO:0009617">
    <property type="term" value="P:response to bacterium"/>
    <property type="evidence" value="ECO:0007669"/>
    <property type="project" value="TreeGrafter"/>
</dbReference>
<dbReference type="STRING" id="303518.ENSPNYP00000015702"/>
<comment type="subcellular location">
    <subcellularLocation>
        <location evidence="1">Cell membrane</location>
    </subcellularLocation>
</comment>
<keyword evidence="8" id="KW-1133">Transmembrane helix</keyword>
<dbReference type="SUPFAM" id="SSF48726">
    <property type="entry name" value="Immunoglobulin"/>
    <property type="match status" value="1"/>
</dbReference>
<evidence type="ECO:0000256" key="7">
    <source>
        <dbReference type="ARBA" id="ARBA00023180"/>
    </source>
</evidence>
<evidence type="ECO:0000256" key="1">
    <source>
        <dbReference type="ARBA" id="ARBA00004236"/>
    </source>
</evidence>
<evidence type="ECO:0000256" key="2">
    <source>
        <dbReference type="ARBA" id="ARBA00022475"/>
    </source>
</evidence>
<evidence type="ECO:0000256" key="5">
    <source>
        <dbReference type="ARBA" id="ARBA00023136"/>
    </source>
</evidence>
<dbReference type="PANTHER" id="PTHR19433">
    <property type="entry name" value="T-CELL RECEPTOR ALPHA CHAIN V REGION-RELATED"/>
    <property type="match status" value="1"/>
</dbReference>
<keyword evidence="6" id="KW-1015">Disulfide bond</keyword>
<feature type="domain" description="Immunoglobulin" evidence="9">
    <location>
        <begin position="13"/>
        <end position="108"/>
    </location>
</feature>
<organism evidence="10">
    <name type="scientific">Pundamilia nyererei</name>
    <dbReference type="NCBI Taxonomy" id="303518"/>
    <lineage>
        <taxon>Eukaryota</taxon>
        <taxon>Metazoa</taxon>
        <taxon>Chordata</taxon>
        <taxon>Craniata</taxon>
        <taxon>Vertebrata</taxon>
        <taxon>Euteleostomi</taxon>
        <taxon>Actinopterygii</taxon>
        <taxon>Neopterygii</taxon>
        <taxon>Teleostei</taxon>
        <taxon>Neoteleostei</taxon>
        <taxon>Acanthomorphata</taxon>
        <taxon>Ovalentaria</taxon>
        <taxon>Cichlomorphae</taxon>
        <taxon>Cichliformes</taxon>
        <taxon>Cichlidae</taxon>
        <taxon>African cichlids</taxon>
        <taxon>Pseudocrenilabrinae</taxon>
        <taxon>Haplochromini</taxon>
        <taxon>Pundamilia</taxon>
    </lineage>
</organism>
<protein>
    <recommendedName>
        <fullName evidence="9">Immunoglobulin domain-containing protein</fullName>
    </recommendedName>
</protein>
<dbReference type="InterPro" id="IPR036179">
    <property type="entry name" value="Ig-like_dom_sf"/>
</dbReference>
<keyword evidence="8" id="KW-0812">Transmembrane</keyword>
<dbReference type="InterPro" id="IPR052051">
    <property type="entry name" value="TCR_complex_component"/>
</dbReference>
<accession>A0A3B4FYM4</accession>
<dbReference type="SMART" id="SM00409">
    <property type="entry name" value="IG"/>
    <property type="match status" value="1"/>
</dbReference>
<dbReference type="InterPro" id="IPR013106">
    <property type="entry name" value="Ig_V-set"/>
</dbReference>
<dbReference type="Pfam" id="PF07686">
    <property type="entry name" value="V-set"/>
    <property type="match status" value="1"/>
</dbReference>
<evidence type="ECO:0000256" key="8">
    <source>
        <dbReference type="SAM" id="Phobius"/>
    </source>
</evidence>